<dbReference type="Gene3D" id="1.10.3720.10">
    <property type="entry name" value="MetI-like"/>
    <property type="match status" value="1"/>
</dbReference>
<keyword evidence="3" id="KW-1003">Cell membrane</keyword>
<dbReference type="AlphaFoldDB" id="A0A367CD10"/>
<gene>
    <name evidence="8" type="ORF">EA71_01098</name>
</gene>
<dbReference type="InterPro" id="IPR035906">
    <property type="entry name" value="MetI-like_sf"/>
</dbReference>
<dbReference type="PROSITE" id="PS50928">
    <property type="entry name" value="ABC_TM1"/>
    <property type="match status" value="1"/>
</dbReference>
<dbReference type="PANTHER" id="PTHR30151:SF20">
    <property type="entry name" value="ABC TRANSPORTER PERMEASE PROTEIN HI_0355-RELATED"/>
    <property type="match status" value="1"/>
</dbReference>
<dbReference type="Pfam" id="PF00528">
    <property type="entry name" value="BPD_transp_1"/>
    <property type="match status" value="1"/>
</dbReference>
<dbReference type="SUPFAM" id="SSF161098">
    <property type="entry name" value="MetI-like"/>
    <property type="match status" value="1"/>
</dbReference>
<evidence type="ECO:0000256" key="3">
    <source>
        <dbReference type="ARBA" id="ARBA00022475"/>
    </source>
</evidence>
<dbReference type="GeneID" id="56743727"/>
<dbReference type="CDD" id="cd06261">
    <property type="entry name" value="TM_PBP2"/>
    <property type="match status" value="1"/>
</dbReference>
<evidence type="ECO:0000313" key="8">
    <source>
        <dbReference type="EMBL" id="RCA10348.1"/>
    </source>
</evidence>
<dbReference type="PANTHER" id="PTHR30151">
    <property type="entry name" value="ALKANE SULFONATE ABC TRANSPORTER-RELATED, MEMBRANE SUBUNIT"/>
    <property type="match status" value="1"/>
</dbReference>
<feature type="transmembrane region" description="Helical" evidence="7">
    <location>
        <begin position="89"/>
        <end position="113"/>
    </location>
</feature>
<dbReference type="EMBL" id="LEPB01000004">
    <property type="protein sequence ID" value="RCA10348.1"/>
    <property type="molecule type" value="Genomic_DNA"/>
</dbReference>
<dbReference type="RefSeq" id="WP_081133406.1">
    <property type="nucleotide sequence ID" value="NZ_CABGJE010000001.1"/>
</dbReference>
<evidence type="ECO:0000256" key="2">
    <source>
        <dbReference type="ARBA" id="ARBA00022448"/>
    </source>
</evidence>
<keyword evidence="5 7" id="KW-1133">Transmembrane helix</keyword>
<reference evidence="8 9" key="1">
    <citation type="submission" date="2015-06" db="EMBL/GenBank/DDBJ databases">
        <title>The Genome Sequence of Enterococcus durans 4EA1.</title>
        <authorList>
            <consortium name="The Broad Institute Genomics Platform"/>
            <consortium name="The Broad Institute Genome Sequencing Center for Infectious Disease"/>
            <person name="Earl A.M."/>
            <person name="Van Tyne D."/>
            <person name="Lebreton F."/>
            <person name="Saavedra J.T."/>
            <person name="Gilmore M.S."/>
            <person name="Manson Mcguire A."/>
            <person name="Clock S."/>
            <person name="Crupain M."/>
            <person name="Rangan U."/>
            <person name="Young S."/>
            <person name="Abouelleil A."/>
            <person name="Cao P."/>
            <person name="Chapman S.B."/>
            <person name="Griggs A."/>
            <person name="Priest M."/>
            <person name="Shea T."/>
            <person name="Wortman J."/>
            <person name="Nusbaum C."/>
            <person name="Birren B."/>
        </authorList>
    </citation>
    <scope>NUCLEOTIDE SEQUENCE [LARGE SCALE GENOMIC DNA]</scope>
    <source>
        <strain evidence="8 9">4EA1</strain>
    </source>
</reference>
<feature type="transmembrane region" description="Helical" evidence="7">
    <location>
        <begin position="119"/>
        <end position="138"/>
    </location>
</feature>
<dbReference type="InterPro" id="IPR000515">
    <property type="entry name" value="MetI-like"/>
</dbReference>
<evidence type="ECO:0000256" key="4">
    <source>
        <dbReference type="ARBA" id="ARBA00022692"/>
    </source>
</evidence>
<dbReference type="GO" id="GO:0055085">
    <property type="term" value="P:transmembrane transport"/>
    <property type="evidence" value="ECO:0007669"/>
    <property type="project" value="InterPro"/>
</dbReference>
<protein>
    <submittedName>
        <fullName evidence="8">ABC transporter permease</fullName>
    </submittedName>
</protein>
<comment type="subcellular location">
    <subcellularLocation>
        <location evidence="1 7">Cell membrane</location>
        <topology evidence="1 7">Multi-pass membrane protein</topology>
    </subcellularLocation>
</comment>
<organism evidence="8 9">
    <name type="scientific">Enterococcus durans</name>
    <dbReference type="NCBI Taxonomy" id="53345"/>
    <lineage>
        <taxon>Bacteria</taxon>
        <taxon>Bacillati</taxon>
        <taxon>Bacillota</taxon>
        <taxon>Bacilli</taxon>
        <taxon>Lactobacillales</taxon>
        <taxon>Enterococcaceae</taxon>
        <taxon>Enterococcus</taxon>
    </lineage>
</organism>
<sequence length="247" mass="27456">MKKKIYPVVSIIFLLALWQLLVTIFHTPAFILPSPLNVLSALFADGATLVYHSLVTLEEAVIGLVIAALLSFVTAIAMDHWQIFKNSLYPLLVVSQTLPIMVLGPLLALWFGFGLFPKVILVILMSYFPIVVAFADGLSKVSSEQISFFKTMGANEWQLYRIIKIPQGSNDFFSGLKVAATYCVSGAIVGEWLSAQAGLGYYMIRVKNSYQIDKVFAAILCVIILSLLLNMLTVLLKKGYYYILYHS</sequence>
<comment type="similarity">
    <text evidence="7">Belongs to the binding-protein-dependent transport system permease family.</text>
</comment>
<evidence type="ECO:0000256" key="1">
    <source>
        <dbReference type="ARBA" id="ARBA00004651"/>
    </source>
</evidence>
<keyword evidence="4 7" id="KW-0812">Transmembrane</keyword>
<evidence type="ECO:0000256" key="7">
    <source>
        <dbReference type="RuleBase" id="RU363032"/>
    </source>
</evidence>
<comment type="caution">
    <text evidence="8">The sequence shown here is derived from an EMBL/GenBank/DDBJ whole genome shotgun (WGS) entry which is preliminary data.</text>
</comment>
<keyword evidence="6 7" id="KW-0472">Membrane</keyword>
<evidence type="ECO:0000313" key="9">
    <source>
        <dbReference type="Proteomes" id="UP000252797"/>
    </source>
</evidence>
<dbReference type="Proteomes" id="UP000252797">
    <property type="component" value="Unassembled WGS sequence"/>
</dbReference>
<dbReference type="GO" id="GO:0005886">
    <property type="term" value="C:plasma membrane"/>
    <property type="evidence" value="ECO:0007669"/>
    <property type="project" value="UniProtKB-SubCell"/>
</dbReference>
<feature type="transmembrane region" description="Helical" evidence="7">
    <location>
        <begin position="215"/>
        <end position="236"/>
    </location>
</feature>
<evidence type="ECO:0000256" key="5">
    <source>
        <dbReference type="ARBA" id="ARBA00022989"/>
    </source>
</evidence>
<feature type="transmembrane region" description="Helical" evidence="7">
    <location>
        <begin position="60"/>
        <end position="77"/>
    </location>
</feature>
<accession>A0A367CD10</accession>
<evidence type="ECO:0000256" key="6">
    <source>
        <dbReference type="ARBA" id="ARBA00023136"/>
    </source>
</evidence>
<dbReference type="STRING" id="53345.LIU_06720"/>
<name>A0A367CD10_9ENTE</name>
<proteinExistence type="inferred from homology"/>
<keyword evidence="2 7" id="KW-0813">Transport</keyword>